<comment type="caution">
    <text evidence="1">The sequence shown here is derived from an EMBL/GenBank/DDBJ whole genome shotgun (WGS) entry which is preliminary data.</text>
</comment>
<protein>
    <submittedName>
        <fullName evidence="1">Uncharacterized protein</fullName>
    </submittedName>
</protein>
<gene>
    <name evidence="1" type="ORF">HD556DRAFT_1445720</name>
</gene>
<dbReference type="GeneID" id="64600742"/>
<organism evidence="1 2">
    <name type="scientific">Suillus plorans</name>
    <dbReference type="NCBI Taxonomy" id="116603"/>
    <lineage>
        <taxon>Eukaryota</taxon>
        <taxon>Fungi</taxon>
        <taxon>Dikarya</taxon>
        <taxon>Basidiomycota</taxon>
        <taxon>Agaricomycotina</taxon>
        <taxon>Agaricomycetes</taxon>
        <taxon>Agaricomycetidae</taxon>
        <taxon>Boletales</taxon>
        <taxon>Suillineae</taxon>
        <taxon>Suillaceae</taxon>
        <taxon>Suillus</taxon>
    </lineage>
</organism>
<proteinExistence type="predicted"/>
<accession>A0A9P7AJU7</accession>
<reference evidence="1" key="1">
    <citation type="journal article" date="2020" name="New Phytol.">
        <title>Comparative genomics reveals dynamic genome evolution in host specialist ectomycorrhizal fungi.</title>
        <authorList>
            <person name="Lofgren L.A."/>
            <person name="Nguyen N.H."/>
            <person name="Vilgalys R."/>
            <person name="Ruytinx J."/>
            <person name="Liao H.L."/>
            <person name="Branco S."/>
            <person name="Kuo A."/>
            <person name="LaButti K."/>
            <person name="Lipzen A."/>
            <person name="Andreopoulos W."/>
            <person name="Pangilinan J."/>
            <person name="Riley R."/>
            <person name="Hundley H."/>
            <person name="Na H."/>
            <person name="Barry K."/>
            <person name="Grigoriev I.V."/>
            <person name="Stajich J.E."/>
            <person name="Kennedy P.G."/>
        </authorList>
    </citation>
    <scope>NUCLEOTIDE SEQUENCE</scope>
    <source>
        <strain evidence="1">S12</strain>
    </source>
</reference>
<sequence>MAGTEWVTTEQKAFLQELYSEFLKVQLHSTLSAFWIEVYRGWFEKWPEISVVYPDVPNHESLTDEQKKPLGVAVKKRHQQLRMWFNYRSQRSGRASVNAMTKSIHKMFGNKAKGTRVHTPAEIFLSNHGAEVQKKLRNAIDTGSVTTKGEKLNTARKLALEAYTAASPEVQASCLAAVQAEHDVKANAALRLKCAPEERTNTELAKALEECTGPIAHFLQAIHEMTGFHWSIMGAGPDPRYNGDINVTSFHTGVNEHGQNWMQATPDLNERHLKPFAAFVSHLFLESTRKTRALSYVPPTPSQEDTVPLAAEQLAQPGIQLPSPPAPVHPGRLSVNNAVLQPASTSIPDALLPDTLLSFNTTDDFDGSCGSSDYMGLSSFSSSSGGSNYVHLPAFDMCEDRVASTSTSSGSYPSDLMPSSRLDDYLSSPSSPMLSWNQDAHYGQNYSLPPFIASPKFNFPLLSVPAGSSLEVPHPTTDQFGAESPANTAVTVETRNILQHTTPTTDSHLADAESLVDGELTTENYSDHSDIAPAIVTADVVVPPVGKKSRCVARVAATVDAAADVPPAIRKTGRVRTETTRLTQANNIGQNHMKRARAAGPVIASGPPKKCESLFLRLLA</sequence>
<evidence type="ECO:0000313" key="1">
    <source>
        <dbReference type="EMBL" id="KAG1790945.1"/>
    </source>
</evidence>
<dbReference type="AlphaFoldDB" id="A0A9P7AJU7"/>
<evidence type="ECO:0000313" key="2">
    <source>
        <dbReference type="Proteomes" id="UP000719766"/>
    </source>
</evidence>
<dbReference type="EMBL" id="JABBWE010000046">
    <property type="protein sequence ID" value="KAG1790945.1"/>
    <property type="molecule type" value="Genomic_DNA"/>
</dbReference>
<name>A0A9P7AJU7_9AGAM</name>
<dbReference type="RefSeq" id="XP_041157873.1">
    <property type="nucleotide sequence ID" value="XM_041306978.1"/>
</dbReference>
<dbReference type="Proteomes" id="UP000719766">
    <property type="component" value="Unassembled WGS sequence"/>
</dbReference>
<dbReference type="OrthoDB" id="2651088at2759"/>
<keyword evidence="2" id="KW-1185">Reference proteome</keyword>